<sequence>MNRCFASVQHGRNGSRNWAKTSASSTCPMAVEIIFCPNCLVQQSSFTPHIWMRNGATARSSKMLRVMLGSQDLSTRSLSFTTHGERFNTQILASSLGITNSNRPCLACVTRICPLPTHGVFTPSLSSPGVIRAVENTLPSKVRAARNLVDWISSRENCTTWSSLIRAISGTCEITNGAGKLGE</sequence>
<dbReference type="Proteomes" id="UP001154282">
    <property type="component" value="Unassembled WGS sequence"/>
</dbReference>
<comment type="caution">
    <text evidence="1">The sequence shown here is derived from an EMBL/GenBank/DDBJ whole genome shotgun (WGS) entry which is preliminary data.</text>
</comment>
<dbReference type="AlphaFoldDB" id="A0AAV0HWX6"/>
<proteinExistence type="predicted"/>
<feature type="non-terminal residue" evidence="1">
    <location>
        <position position="183"/>
    </location>
</feature>
<keyword evidence="2" id="KW-1185">Reference proteome</keyword>
<reference evidence="1" key="1">
    <citation type="submission" date="2022-08" db="EMBL/GenBank/DDBJ databases">
        <authorList>
            <person name="Gutierrez-Valencia J."/>
        </authorList>
    </citation>
    <scope>NUCLEOTIDE SEQUENCE</scope>
</reference>
<gene>
    <name evidence="1" type="ORF">LITE_LOCUS6078</name>
</gene>
<evidence type="ECO:0000313" key="2">
    <source>
        <dbReference type="Proteomes" id="UP001154282"/>
    </source>
</evidence>
<organism evidence="1 2">
    <name type="scientific">Linum tenue</name>
    <dbReference type="NCBI Taxonomy" id="586396"/>
    <lineage>
        <taxon>Eukaryota</taxon>
        <taxon>Viridiplantae</taxon>
        <taxon>Streptophyta</taxon>
        <taxon>Embryophyta</taxon>
        <taxon>Tracheophyta</taxon>
        <taxon>Spermatophyta</taxon>
        <taxon>Magnoliopsida</taxon>
        <taxon>eudicotyledons</taxon>
        <taxon>Gunneridae</taxon>
        <taxon>Pentapetalae</taxon>
        <taxon>rosids</taxon>
        <taxon>fabids</taxon>
        <taxon>Malpighiales</taxon>
        <taxon>Linaceae</taxon>
        <taxon>Linum</taxon>
    </lineage>
</organism>
<dbReference type="EMBL" id="CAMGYJ010000003">
    <property type="protein sequence ID" value="CAI0389078.1"/>
    <property type="molecule type" value="Genomic_DNA"/>
</dbReference>
<protein>
    <submittedName>
        <fullName evidence="1">Uncharacterized protein</fullName>
    </submittedName>
</protein>
<name>A0AAV0HWX6_9ROSI</name>
<accession>A0AAV0HWX6</accession>
<evidence type="ECO:0000313" key="1">
    <source>
        <dbReference type="EMBL" id="CAI0389078.1"/>
    </source>
</evidence>